<dbReference type="AlphaFoldDB" id="Q4TIC0"/>
<feature type="non-terminal residue" evidence="1">
    <location>
        <position position="1"/>
    </location>
</feature>
<gene>
    <name evidence="1" type="ORF">GSTENG00038365001</name>
</gene>
<name>Q4TIC0_TETNG</name>
<organism evidence="1">
    <name type="scientific">Tetraodon nigroviridis</name>
    <name type="common">Spotted green pufferfish</name>
    <name type="synonym">Chelonodon nigroviridis</name>
    <dbReference type="NCBI Taxonomy" id="99883"/>
    <lineage>
        <taxon>Eukaryota</taxon>
        <taxon>Metazoa</taxon>
        <taxon>Chordata</taxon>
        <taxon>Craniata</taxon>
        <taxon>Vertebrata</taxon>
        <taxon>Euteleostomi</taxon>
        <taxon>Actinopterygii</taxon>
        <taxon>Neopterygii</taxon>
        <taxon>Teleostei</taxon>
        <taxon>Neoteleostei</taxon>
        <taxon>Acanthomorphata</taxon>
        <taxon>Eupercaria</taxon>
        <taxon>Tetraodontiformes</taxon>
        <taxon>Tetradontoidea</taxon>
        <taxon>Tetraodontidae</taxon>
        <taxon>Tetraodon</taxon>
    </lineage>
</organism>
<reference evidence="1" key="2">
    <citation type="submission" date="2004-02" db="EMBL/GenBank/DDBJ databases">
        <authorList>
            <consortium name="Genoscope"/>
            <consortium name="Whitehead Institute Centre for Genome Research"/>
        </authorList>
    </citation>
    <scope>NUCLEOTIDE SEQUENCE</scope>
</reference>
<proteinExistence type="predicted"/>
<dbReference type="KEGG" id="tng:GSTEN00038365G001"/>
<dbReference type="EMBL" id="CAAE01002262">
    <property type="protein sequence ID" value="CAF87362.1"/>
    <property type="molecule type" value="Genomic_DNA"/>
</dbReference>
<accession>Q4TIC0</accession>
<sequence length="61" mass="6631">PGRRTLTDRMDSGEDHISTVDNMDTTLAGLGDEVTLGDIDGELDICSVCFTKLRSGHFRSC</sequence>
<comment type="caution">
    <text evidence="1">The sequence shown here is derived from an EMBL/GenBank/DDBJ whole genome shotgun (WGS) entry which is preliminary data.</text>
</comment>
<evidence type="ECO:0000313" key="1">
    <source>
        <dbReference type="EMBL" id="CAF87362.1"/>
    </source>
</evidence>
<reference evidence="1" key="1">
    <citation type="journal article" date="2004" name="Nature">
        <title>Genome duplication in the teleost fish Tetraodon nigroviridis reveals the early vertebrate proto-karyotype.</title>
        <authorList>
            <person name="Jaillon O."/>
            <person name="Aury J.-M."/>
            <person name="Brunet F."/>
            <person name="Petit J.-L."/>
            <person name="Stange-Thomann N."/>
            <person name="Mauceli E."/>
            <person name="Bouneau L."/>
            <person name="Fischer C."/>
            <person name="Ozouf-Costaz C."/>
            <person name="Bernot A."/>
            <person name="Nicaud S."/>
            <person name="Jaffe D."/>
            <person name="Fisher S."/>
            <person name="Lutfalla G."/>
            <person name="Dossat C."/>
            <person name="Segurens B."/>
            <person name="Dasilva C."/>
            <person name="Salanoubat M."/>
            <person name="Levy M."/>
            <person name="Boudet N."/>
            <person name="Castellano S."/>
            <person name="Anthouard V."/>
            <person name="Jubin C."/>
            <person name="Castelli V."/>
            <person name="Katinka M."/>
            <person name="Vacherie B."/>
            <person name="Biemont C."/>
            <person name="Skalli Z."/>
            <person name="Cattolico L."/>
            <person name="Poulain J."/>
            <person name="De Berardinis V."/>
            <person name="Cruaud C."/>
            <person name="Duprat S."/>
            <person name="Brottier P."/>
            <person name="Coutanceau J.-P."/>
            <person name="Gouzy J."/>
            <person name="Parra G."/>
            <person name="Lardier G."/>
            <person name="Chapple C."/>
            <person name="McKernan K.J."/>
            <person name="McEwan P."/>
            <person name="Bosak S."/>
            <person name="Kellis M."/>
            <person name="Volff J.-N."/>
            <person name="Guigo R."/>
            <person name="Zody M.C."/>
            <person name="Mesirov J."/>
            <person name="Lindblad-Toh K."/>
            <person name="Birren B."/>
            <person name="Nusbaum C."/>
            <person name="Kahn D."/>
            <person name="Robinson-Rechavi M."/>
            <person name="Laudet V."/>
            <person name="Schachter V."/>
            <person name="Quetier F."/>
            <person name="Saurin W."/>
            <person name="Scarpelli C."/>
            <person name="Wincker P."/>
            <person name="Lander E.S."/>
            <person name="Weissenbach J."/>
            <person name="Roest Crollius H."/>
        </authorList>
    </citation>
    <scope>NUCLEOTIDE SEQUENCE [LARGE SCALE GENOMIC DNA]</scope>
</reference>
<protein>
    <submittedName>
        <fullName evidence="1">(spotted green pufferfish) hypothetical protein</fullName>
    </submittedName>
</protein>